<proteinExistence type="predicted"/>
<reference evidence="1 2" key="1">
    <citation type="submission" date="2016-11" db="EMBL/GenBank/DDBJ databases">
        <authorList>
            <person name="Jaros S."/>
            <person name="Januszkiewicz K."/>
            <person name="Wedrychowicz H."/>
        </authorList>
    </citation>
    <scope>NUCLEOTIDE SEQUENCE [LARGE SCALE GENOMIC DNA]</scope>
    <source>
        <strain evidence="1 2">DSM 18899</strain>
    </source>
</reference>
<name>A0A1K2HD32_9NEIS</name>
<dbReference type="STRING" id="1121279.SAMN02745887_01367"/>
<dbReference type="AlphaFoldDB" id="A0A1K2HD32"/>
<keyword evidence="2" id="KW-1185">Reference proteome</keyword>
<sequence>MQEDSLLKYTLGYHGPERRLQERRTPIHPEDRDWRIQNLALLGSDSRGSLGRRANDYLVLTGQLH</sequence>
<dbReference type="EMBL" id="FPKR01000004">
    <property type="protein sequence ID" value="SFZ74700.1"/>
    <property type="molecule type" value="Genomic_DNA"/>
</dbReference>
<organism evidence="1 2">
    <name type="scientific">Chitinimonas taiwanensis DSM 18899</name>
    <dbReference type="NCBI Taxonomy" id="1121279"/>
    <lineage>
        <taxon>Bacteria</taxon>
        <taxon>Pseudomonadati</taxon>
        <taxon>Pseudomonadota</taxon>
        <taxon>Betaproteobacteria</taxon>
        <taxon>Neisseriales</taxon>
        <taxon>Chitinibacteraceae</taxon>
        <taxon>Chitinimonas</taxon>
    </lineage>
</organism>
<evidence type="ECO:0000313" key="1">
    <source>
        <dbReference type="EMBL" id="SFZ74700.1"/>
    </source>
</evidence>
<evidence type="ECO:0000313" key="2">
    <source>
        <dbReference type="Proteomes" id="UP000186513"/>
    </source>
</evidence>
<dbReference type="Proteomes" id="UP000186513">
    <property type="component" value="Unassembled WGS sequence"/>
</dbReference>
<protein>
    <submittedName>
        <fullName evidence="1">Uncharacterized protein</fullName>
    </submittedName>
</protein>
<accession>A0A1K2HD32</accession>
<gene>
    <name evidence="1" type="ORF">SAMN02745887_01367</name>
</gene>